<evidence type="ECO:0000259" key="2">
    <source>
        <dbReference type="PROSITE" id="PS50211"/>
    </source>
</evidence>
<dbReference type="Gene3D" id="3.40.50.11500">
    <property type="match status" value="1"/>
</dbReference>
<feature type="region of interest" description="Disordered" evidence="1">
    <location>
        <begin position="801"/>
        <end position="833"/>
    </location>
</feature>
<proteinExistence type="predicted"/>
<dbReference type="PROSITE" id="PS50211">
    <property type="entry name" value="DENN"/>
    <property type="match status" value="1"/>
</dbReference>
<dbReference type="Pfam" id="PF02141">
    <property type="entry name" value="DENN"/>
    <property type="match status" value="1"/>
</dbReference>
<dbReference type="OrthoDB" id="6019893at2759"/>
<feature type="region of interest" description="Disordered" evidence="1">
    <location>
        <begin position="1061"/>
        <end position="1093"/>
    </location>
</feature>
<evidence type="ECO:0000256" key="1">
    <source>
        <dbReference type="SAM" id="MobiDB-lite"/>
    </source>
</evidence>
<dbReference type="InterPro" id="IPR043153">
    <property type="entry name" value="DENN_C"/>
</dbReference>
<protein>
    <recommendedName>
        <fullName evidence="2">UDENN domain-containing protein</fullName>
    </recommendedName>
</protein>
<dbReference type="InterPro" id="IPR037516">
    <property type="entry name" value="Tripartite_DENN"/>
</dbReference>
<feature type="domain" description="UDENN" evidence="2">
    <location>
        <begin position="201"/>
        <end position="633"/>
    </location>
</feature>
<organism evidence="3 4">
    <name type="scientific">Phytophthora cactorum</name>
    <dbReference type="NCBI Taxonomy" id="29920"/>
    <lineage>
        <taxon>Eukaryota</taxon>
        <taxon>Sar</taxon>
        <taxon>Stramenopiles</taxon>
        <taxon>Oomycota</taxon>
        <taxon>Peronosporomycetes</taxon>
        <taxon>Peronosporales</taxon>
        <taxon>Peronosporaceae</taxon>
        <taxon>Phytophthora</taxon>
    </lineage>
</organism>
<dbReference type="SUPFAM" id="SSF50729">
    <property type="entry name" value="PH domain-like"/>
    <property type="match status" value="1"/>
</dbReference>
<dbReference type="InterPro" id="IPR011993">
    <property type="entry name" value="PH-like_dom_sf"/>
</dbReference>
<dbReference type="SMART" id="SM00799">
    <property type="entry name" value="DENN"/>
    <property type="match status" value="1"/>
</dbReference>
<sequence>MSDSEEDSSSISKQKSIFSGMGRVKQINHLREKWSPKPKSPLPDRSFIDTPPSSPWNRRPSPVKYPSEAPSDNGRHTFRRSQSVSGSSTRQPAVTIVDMERYLAINTWLERNGINVAQIDTSRASTPETSKNYGLFDDMYCSLEVLENTLKTELSQFESNENLEGEVRNKEQKSHDRRAETRESSSSALLDYLAVIGADMLDVKIRNYWNQRENVYEPTVAFAHPPDSQFNAESLEHFCFPAGIKTFNMTTASNEKRSESSGESVNTQEGEFFVLMISGGGTQGQSVQYAMCMKGTISIRSSSDDEKKLLLPICYCVIAQIPFIPFFRALLQGFLDNLRNELESCADTSCTPLSNIVTDKHAGFIDDILQRLQGVSLPEKGLSVSVDVFSPSPELILARPHKENDLDEKVALLLQWALPSLLSRLSIDRLLQILSLLLIETKVIVVSDEIPLLSSSTLGMASLLHPLVWAGPLISVLPLSMHEYMEAPVPLICGVDELPRDFECSKGSCILYLSENRVQLHADDERAFSSLQMPELENLSCDLTRFTKQMLGRVAGSFRDNVTPLSTHLVIHRVRRHIEQLISICARTSRFYRDQVTDHELDASEMRFAGVFVQTQMYQKYQDDQPVRTSTEQSNQQASILQPANKEISMEVPSINTQHDELKAAARMLFQIALAGVSSLPQSTSQLRNIPNSIVDEEIETANLDMLASRVQDDPEPALSSAASTPSARIFSNMKLSPNDKVESPSRCYELLSPTVSEASNHTERRPDRTFIWPLSHSELDVFWVSDETSVGSAQCFALQTPRSESFESPRRSPNNTSDATYVESVGRSEPGSVVKVQRADTETTISSFGTALSEVLESADTVDNAWLFEPPEDPRPNSQHNEDSDDDRSTKHESSAEDDNPPVQQREEFTKETETEHNASSPVIARRSRRGSDQNVDHTEDHGPKGTMLTADQVKVLTTGTSVQSRGAWEGWCEGQMFLSPDLTTLTWERRAVAFAALNMNIADITRIAFEDRQPASSSRPRQRRVQFTFSIEAIYFQFSSSPQHGEFFDVLKQLIQPTPDHSADRQRTFPSLSSPVVAGPQMPSPTKDDHVEAKTTDITPVPSFLAPMEQEIGLFKRKLQRGFLVEKHGRLGKPHAKLLFTDAMCSLIMWRKPPAAGTEEQNKLDHIDAQMHRRSTLFSHDKSIPVDSITAIVTGKQTTVFRRATANKSNERICLSILTSTRTLDICTYSLQGFQELYRGFSLLLEEIKRTRDELD</sequence>
<dbReference type="STRING" id="29920.A0A329SJP6"/>
<dbReference type="Gene3D" id="2.30.29.30">
    <property type="entry name" value="Pleckstrin-homology domain (PH domain)/Phosphotyrosine-binding domain (PTB)"/>
    <property type="match status" value="1"/>
</dbReference>
<comment type="caution">
    <text evidence="3">The sequence shown here is derived from an EMBL/GenBank/DDBJ whole genome shotgun (WGS) entry which is preliminary data.</text>
</comment>
<gene>
    <name evidence="3" type="ORF">PC110_g7911</name>
</gene>
<dbReference type="Proteomes" id="UP000251314">
    <property type="component" value="Unassembled WGS sequence"/>
</dbReference>
<evidence type="ECO:0000313" key="4">
    <source>
        <dbReference type="Proteomes" id="UP000251314"/>
    </source>
</evidence>
<dbReference type="PANTHER" id="PTHR15288">
    <property type="entry name" value="DENN DOMAIN-CONTAINING PROTEIN 2"/>
    <property type="match status" value="1"/>
</dbReference>
<feature type="region of interest" description="Disordered" evidence="1">
    <location>
        <begin position="867"/>
        <end position="950"/>
    </location>
</feature>
<feature type="compositionally biased region" description="Polar residues" evidence="1">
    <location>
        <begin position="80"/>
        <end position="92"/>
    </location>
</feature>
<dbReference type="EMBL" id="MJFZ01000158">
    <property type="protein sequence ID" value="RAW35792.1"/>
    <property type="molecule type" value="Genomic_DNA"/>
</dbReference>
<evidence type="ECO:0000313" key="3">
    <source>
        <dbReference type="EMBL" id="RAW35792.1"/>
    </source>
</evidence>
<dbReference type="AlphaFoldDB" id="A0A329SJP6"/>
<dbReference type="InterPro" id="IPR051942">
    <property type="entry name" value="DENN_domain_containing_2"/>
</dbReference>
<dbReference type="Gene3D" id="3.30.450.200">
    <property type="match status" value="1"/>
</dbReference>
<feature type="compositionally biased region" description="Low complexity" evidence="1">
    <location>
        <begin position="9"/>
        <end position="19"/>
    </location>
</feature>
<feature type="compositionally biased region" description="Basic and acidic residues" evidence="1">
    <location>
        <begin position="165"/>
        <end position="182"/>
    </location>
</feature>
<accession>A0A329SJP6</accession>
<feature type="region of interest" description="Disordered" evidence="1">
    <location>
        <begin position="1"/>
        <end position="92"/>
    </location>
</feature>
<feature type="compositionally biased region" description="Basic and acidic residues" evidence="1">
    <location>
        <begin position="906"/>
        <end position="918"/>
    </location>
</feature>
<dbReference type="InterPro" id="IPR001194">
    <property type="entry name" value="cDENN_dom"/>
</dbReference>
<dbReference type="VEuPathDB" id="FungiDB:PC110_g7911"/>
<name>A0A329SJP6_9STRA</name>
<reference evidence="3 4" key="1">
    <citation type="submission" date="2018-01" db="EMBL/GenBank/DDBJ databases">
        <title>Draft genome of the strawberry crown rot pathogen Phytophthora cactorum.</title>
        <authorList>
            <person name="Armitage A.D."/>
            <person name="Lysoe E."/>
            <person name="Nellist C.F."/>
            <person name="Harrison R.J."/>
            <person name="Brurberg M.B."/>
        </authorList>
    </citation>
    <scope>NUCLEOTIDE SEQUENCE [LARGE SCALE GENOMIC DNA]</scope>
    <source>
        <strain evidence="3 4">10300</strain>
    </source>
</reference>
<feature type="compositionally biased region" description="Basic and acidic residues" evidence="1">
    <location>
        <begin position="931"/>
        <end position="945"/>
    </location>
</feature>
<feature type="region of interest" description="Disordered" evidence="1">
    <location>
        <begin position="161"/>
        <end position="182"/>
    </location>
</feature>
<keyword evidence="4" id="KW-1185">Reference proteome</keyword>
<dbReference type="PANTHER" id="PTHR15288:SF0">
    <property type="entry name" value="UDENN DOMAIN-CONTAINING PROTEIN"/>
    <property type="match status" value="1"/>
</dbReference>